<reference evidence="1 2" key="1">
    <citation type="submission" date="2018-04" db="EMBL/GenBank/DDBJ databases">
        <title>Genomic Encyclopedia of Archaeal and Bacterial Type Strains, Phase II (KMG-II): from individual species to whole genera.</title>
        <authorList>
            <person name="Goeker M."/>
        </authorList>
    </citation>
    <scope>NUCLEOTIDE SEQUENCE [LARGE SCALE GENOMIC DNA]</scope>
    <source>
        <strain evidence="1 2">DSM 29955</strain>
    </source>
</reference>
<proteinExistence type="predicted"/>
<evidence type="ECO:0000313" key="1">
    <source>
        <dbReference type="EMBL" id="PUB17255.1"/>
    </source>
</evidence>
<keyword evidence="2" id="KW-1185">Reference proteome</keyword>
<dbReference type="EMBL" id="QBUD01000002">
    <property type="protein sequence ID" value="PUB17255.1"/>
    <property type="molecule type" value="Genomic_DNA"/>
</dbReference>
<name>A0A2T6KM11_9RHOB</name>
<sequence>MERHDAGCVPPFAGIAVDKVTGQIGIARQYFRGYISSHGLTSDALTVPGVSRDLLGQEILDRRPARAVAMRKEANHHLECTATISASSRSKAINNV</sequence>
<organism evidence="1 2">
    <name type="scientific">Yoonia sediminilitoris</name>
    <dbReference type="NCBI Taxonomy" id="1286148"/>
    <lineage>
        <taxon>Bacteria</taxon>
        <taxon>Pseudomonadati</taxon>
        <taxon>Pseudomonadota</taxon>
        <taxon>Alphaproteobacteria</taxon>
        <taxon>Rhodobacterales</taxon>
        <taxon>Paracoccaceae</taxon>
        <taxon>Yoonia</taxon>
    </lineage>
</organism>
<dbReference type="Proteomes" id="UP000244523">
    <property type="component" value="Unassembled WGS sequence"/>
</dbReference>
<protein>
    <submittedName>
        <fullName evidence="1">Uncharacterized protein</fullName>
    </submittedName>
</protein>
<dbReference type="AlphaFoldDB" id="A0A2T6KM11"/>
<accession>A0A2T6KM11</accession>
<gene>
    <name evidence="1" type="ORF">C8N45_102266</name>
</gene>
<evidence type="ECO:0000313" key="2">
    <source>
        <dbReference type="Proteomes" id="UP000244523"/>
    </source>
</evidence>
<comment type="caution">
    <text evidence="1">The sequence shown here is derived from an EMBL/GenBank/DDBJ whole genome shotgun (WGS) entry which is preliminary data.</text>
</comment>